<dbReference type="PANTHER" id="PTHR10472">
    <property type="entry name" value="D-TYROSYL-TRNA TYR DEACYLASE"/>
    <property type="match status" value="1"/>
</dbReference>
<dbReference type="OrthoDB" id="9801395at2"/>
<dbReference type="GO" id="GO:0000049">
    <property type="term" value="F:tRNA binding"/>
    <property type="evidence" value="ECO:0007669"/>
    <property type="project" value="UniProtKB-UniRule"/>
</dbReference>
<dbReference type="EC" id="3.1.1.96" evidence="2"/>
<proteinExistence type="inferred from homology"/>
<dbReference type="HAMAP" id="MF_00518">
    <property type="entry name" value="Deacylase_Dtd"/>
    <property type="match status" value="1"/>
</dbReference>
<keyword evidence="2" id="KW-0820">tRNA-binding</keyword>
<dbReference type="GO" id="GO:0051500">
    <property type="term" value="F:D-tyrosyl-tRNA(Tyr) deacylase activity"/>
    <property type="evidence" value="ECO:0007669"/>
    <property type="project" value="TreeGrafter"/>
</dbReference>
<comment type="catalytic activity">
    <reaction evidence="2">
        <text>glycyl-tRNA(Ala) + H2O = tRNA(Ala) + glycine + H(+)</text>
        <dbReference type="Rhea" id="RHEA:53744"/>
        <dbReference type="Rhea" id="RHEA-COMP:9657"/>
        <dbReference type="Rhea" id="RHEA-COMP:13640"/>
        <dbReference type="ChEBI" id="CHEBI:15377"/>
        <dbReference type="ChEBI" id="CHEBI:15378"/>
        <dbReference type="ChEBI" id="CHEBI:57305"/>
        <dbReference type="ChEBI" id="CHEBI:78442"/>
        <dbReference type="ChEBI" id="CHEBI:78522"/>
    </reaction>
</comment>
<dbReference type="GO" id="GO:0106026">
    <property type="term" value="F:Gly-tRNA(Ala) deacylase activity"/>
    <property type="evidence" value="ECO:0007669"/>
    <property type="project" value="UniProtKB-UniRule"/>
</dbReference>
<dbReference type="GO" id="GO:0043908">
    <property type="term" value="F:Ser(Gly)-tRNA(Ala) hydrolase activity"/>
    <property type="evidence" value="ECO:0007669"/>
    <property type="project" value="UniProtKB-UniRule"/>
</dbReference>
<dbReference type="AlphaFoldDB" id="A0A415P6L1"/>
<evidence type="ECO:0000256" key="2">
    <source>
        <dbReference type="HAMAP-Rule" id="MF_00518"/>
    </source>
</evidence>
<dbReference type="SUPFAM" id="SSF69500">
    <property type="entry name" value="DTD-like"/>
    <property type="match status" value="1"/>
</dbReference>
<organism evidence="3 4">
    <name type="scientific">Amedibacillus dolichus</name>
    <dbReference type="NCBI Taxonomy" id="31971"/>
    <lineage>
        <taxon>Bacteria</taxon>
        <taxon>Bacillati</taxon>
        <taxon>Bacillota</taxon>
        <taxon>Erysipelotrichia</taxon>
        <taxon>Erysipelotrichales</taxon>
        <taxon>Erysipelotrichaceae</taxon>
        <taxon>Amedibacillus</taxon>
    </lineage>
</organism>
<keyword evidence="2" id="KW-0963">Cytoplasm</keyword>
<evidence type="ECO:0000313" key="4">
    <source>
        <dbReference type="Proteomes" id="UP000284868"/>
    </source>
</evidence>
<comment type="similarity">
    <text evidence="1 2">Belongs to the DTD family.</text>
</comment>
<dbReference type="EMBL" id="QRPK01000051">
    <property type="protein sequence ID" value="RHM08348.1"/>
    <property type="molecule type" value="Genomic_DNA"/>
</dbReference>
<dbReference type="CDD" id="cd00563">
    <property type="entry name" value="Dtyr_deacylase"/>
    <property type="match status" value="1"/>
</dbReference>
<evidence type="ECO:0000313" key="3">
    <source>
        <dbReference type="EMBL" id="RHM08348.1"/>
    </source>
</evidence>
<accession>A0A415P6L1</accession>
<comment type="subunit">
    <text evidence="2">Homodimer.</text>
</comment>
<dbReference type="InterPro" id="IPR003732">
    <property type="entry name" value="Daa-tRNA_deacyls_DTD"/>
</dbReference>
<comment type="subcellular location">
    <subcellularLocation>
        <location evidence="2">Cytoplasm</location>
    </subcellularLocation>
</comment>
<feature type="short sequence motif" description="Gly-cisPro motif, important for rejection of L-amino acids" evidence="2">
    <location>
        <begin position="137"/>
        <end position="138"/>
    </location>
</feature>
<comment type="catalytic activity">
    <reaction evidence="2">
        <text>a D-aminoacyl-tRNA + H2O = a tRNA + a D-alpha-amino acid + H(+)</text>
        <dbReference type="Rhea" id="RHEA:13953"/>
        <dbReference type="Rhea" id="RHEA-COMP:10123"/>
        <dbReference type="Rhea" id="RHEA-COMP:10124"/>
        <dbReference type="ChEBI" id="CHEBI:15377"/>
        <dbReference type="ChEBI" id="CHEBI:15378"/>
        <dbReference type="ChEBI" id="CHEBI:59871"/>
        <dbReference type="ChEBI" id="CHEBI:78442"/>
        <dbReference type="ChEBI" id="CHEBI:79333"/>
        <dbReference type="EC" id="3.1.1.96"/>
    </reaction>
</comment>
<keyword evidence="2" id="KW-0378">Hydrolase</keyword>
<dbReference type="Proteomes" id="UP000284868">
    <property type="component" value="Unassembled WGS sequence"/>
</dbReference>
<dbReference type="Gene3D" id="3.50.80.10">
    <property type="entry name" value="D-tyrosyl-tRNA(Tyr) deacylase"/>
    <property type="match status" value="1"/>
</dbReference>
<gene>
    <name evidence="2" type="primary">dtd</name>
    <name evidence="3" type="ORF">DWZ83_08370</name>
</gene>
<comment type="caution">
    <text evidence="3">The sequence shown here is derived from an EMBL/GenBank/DDBJ whole genome shotgun (WGS) entry which is preliminary data.</text>
</comment>
<dbReference type="FunFam" id="3.50.80.10:FF:000001">
    <property type="entry name" value="D-aminoacyl-tRNA deacylase"/>
    <property type="match status" value="1"/>
</dbReference>
<protein>
    <recommendedName>
        <fullName evidence="2">D-aminoacyl-tRNA deacylase</fullName>
        <shortName evidence="2">DTD</shortName>
        <ecNumber evidence="2">3.1.1.96</ecNumber>
    </recommendedName>
    <alternativeName>
        <fullName evidence="2">Gly-tRNA(Ala) deacylase</fullName>
        <ecNumber evidence="2">3.1.1.-</ecNumber>
    </alternativeName>
</protein>
<dbReference type="EC" id="3.1.1.-" evidence="2"/>
<comment type="domain">
    <text evidence="2">A Gly-cisPro motif from one monomer fits into the active site of the other monomer to allow specific chiral rejection of L-amino acids.</text>
</comment>
<dbReference type="RefSeq" id="WP_118365782.1">
    <property type="nucleotide sequence ID" value="NZ_QRPK01000051.1"/>
</dbReference>
<dbReference type="GO" id="GO:0005737">
    <property type="term" value="C:cytoplasm"/>
    <property type="evidence" value="ECO:0007669"/>
    <property type="project" value="UniProtKB-SubCell"/>
</dbReference>
<dbReference type="InterPro" id="IPR023509">
    <property type="entry name" value="DTD-like_sf"/>
</dbReference>
<sequence length="151" mass="16819">MRVLLQRVKHASVKVDDTVCGQIEQGFLLLVGITDTDTEEIVKKLASKCAKLRVFEDENGKLNQGLQDVKGKILSISQFTLYADCRKGRRPSFDRAAKGEIAKPLYELFNKELESYGIVVETGIFGADMKVELLNDGPVTILLDSDEWVGK</sequence>
<name>A0A415P6L1_9FIRM</name>
<keyword evidence="4" id="KW-1185">Reference proteome</keyword>
<evidence type="ECO:0000256" key="1">
    <source>
        <dbReference type="ARBA" id="ARBA00009673"/>
    </source>
</evidence>
<dbReference type="Pfam" id="PF02580">
    <property type="entry name" value="Tyr_Deacylase"/>
    <property type="match status" value="1"/>
</dbReference>
<dbReference type="PANTHER" id="PTHR10472:SF5">
    <property type="entry name" value="D-AMINOACYL-TRNA DEACYLASE 1"/>
    <property type="match status" value="1"/>
</dbReference>
<dbReference type="GO" id="GO:0019478">
    <property type="term" value="P:D-amino acid catabolic process"/>
    <property type="evidence" value="ECO:0007669"/>
    <property type="project" value="UniProtKB-UniRule"/>
</dbReference>
<keyword evidence="2" id="KW-0694">RNA-binding</keyword>
<dbReference type="NCBIfam" id="TIGR00256">
    <property type="entry name" value="D-aminoacyl-tRNA deacylase"/>
    <property type="match status" value="1"/>
</dbReference>
<reference evidence="3 4" key="1">
    <citation type="submission" date="2018-08" db="EMBL/GenBank/DDBJ databases">
        <title>A genome reference for cultivated species of the human gut microbiota.</title>
        <authorList>
            <person name="Zou Y."/>
            <person name="Xue W."/>
            <person name="Luo G."/>
        </authorList>
    </citation>
    <scope>NUCLEOTIDE SEQUENCE [LARGE SCALE GENOMIC DNA]</scope>
    <source>
        <strain evidence="3 4">AF35-6BH</strain>
    </source>
</reference>
<comment type="function">
    <text evidence="2">An aminoacyl-tRNA editing enzyme that deacylates mischarged D-aminoacyl-tRNAs. Also deacylates mischarged glycyl-tRNA(Ala), protecting cells against glycine mischarging by AlaRS. Acts via tRNA-based rather than protein-based catalysis; rejects L-amino acids rather than detecting D-amino acids in the active site. By recycling D-aminoacyl-tRNA to D-amino acids and free tRNA molecules, this enzyme counteracts the toxicity associated with the formation of D-aminoacyl-tRNA entities in vivo and helps enforce protein L-homochirality.</text>
</comment>